<evidence type="ECO:0000313" key="10">
    <source>
        <dbReference type="EMBL" id="SUN36355.1"/>
    </source>
</evidence>
<dbReference type="SUPFAM" id="SSF55083">
    <property type="entry name" value="6-hydroxymethyl-7,8-dihydropterin pyrophosphokinase, HPPK"/>
    <property type="match status" value="1"/>
</dbReference>
<evidence type="ECO:0000256" key="7">
    <source>
        <dbReference type="ARBA" id="ARBA00022840"/>
    </source>
</evidence>
<comment type="catalytic activity">
    <reaction evidence="1">
        <text>6-hydroxymethyl-7,8-dihydropterin + ATP = (7,8-dihydropterin-6-yl)methyl diphosphate + AMP + H(+)</text>
        <dbReference type="Rhea" id="RHEA:11412"/>
        <dbReference type="ChEBI" id="CHEBI:15378"/>
        <dbReference type="ChEBI" id="CHEBI:30616"/>
        <dbReference type="ChEBI" id="CHEBI:44841"/>
        <dbReference type="ChEBI" id="CHEBI:72950"/>
        <dbReference type="ChEBI" id="CHEBI:456215"/>
        <dbReference type="EC" id="2.7.6.3"/>
    </reaction>
</comment>
<evidence type="ECO:0000256" key="8">
    <source>
        <dbReference type="ARBA" id="ARBA00022909"/>
    </source>
</evidence>
<dbReference type="GO" id="GO:0016301">
    <property type="term" value="F:kinase activity"/>
    <property type="evidence" value="ECO:0007669"/>
    <property type="project" value="UniProtKB-KW"/>
</dbReference>
<dbReference type="RefSeq" id="WP_002998412.1">
    <property type="nucleotide sequence ID" value="NZ_UHFA01000002.1"/>
</dbReference>
<dbReference type="PANTHER" id="PTHR43071">
    <property type="entry name" value="2-AMINO-4-HYDROXY-6-HYDROXYMETHYLDIHYDROPTERIDINE PYROPHOSPHOKINASE"/>
    <property type="match status" value="1"/>
</dbReference>
<evidence type="ECO:0000313" key="11">
    <source>
        <dbReference type="Proteomes" id="UP000254082"/>
    </source>
</evidence>
<dbReference type="GO" id="GO:0005524">
    <property type="term" value="F:ATP binding"/>
    <property type="evidence" value="ECO:0007669"/>
    <property type="project" value="UniProtKB-KW"/>
</dbReference>
<dbReference type="Gene3D" id="3.30.70.560">
    <property type="entry name" value="7,8-Dihydro-6-hydroxymethylpterin-pyrophosphokinase HPPK"/>
    <property type="match status" value="1"/>
</dbReference>
<evidence type="ECO:0000256" key="6">
    <source>
        <dbReference type="ARBA" id="ARBA00022777"/>
    </source>
</evidence>
<keyword evidence="5" id="KW-0547">Nucleotide-binding</keyword>
<dbReference type="InterPro" id="IPR000550">
    <property type="entry name" value="Hppk"/>
</dbReference>
<reference evidence="10 11" key="1">
    <citation type="submission" date="2018-06" db="EMBL/GenBank/DDBJ databases">
        <authorList>
            <consortium name="Pathogen Informatics"/>
            <person name="Doyle S."/>
        </authorList>
    </citation>
    <scope>NUCLEOTIDE SEQUENCE [LARGE SCALE GENOMIC DNA]</scope>
    <source>
        <strain evidence="11">NCTC 11391</strain>
    </source>
</reference>
<name>A0A380JF97_STRDO</name>
<dbReference type="PANTHER" id="PTHR43071:SF1">
    <property type="entry name" value="2-AMINO-4-HYDROXY-6-HYDROXYMETHYLDIHYDROPTERIDINE PYROPHOSPHOKINASE"/>
    <property type="match status" value="1"/>
</dbReference>
<keyword evidence="8" id="KW-0289">Folate biosynthesis</keyword>
<dbReference type="GO" id="GO:0046656">
    <property type="term" value="P:folic acid biosynthetic process"/>
    <property type="evidence" value="ECO:0007669"/>
    <property type="project" value="UniProtKB-KW"/>
</dbReference>
<dbReference type="AlphaFoldDB" id="A0A380JF97"/>
<evidence type="ECO:0000259" key="9">
    <source>
        <dbReference type="PROSITE" id="PS00794"/>
    </source>
</evidence>
<proteinExistence type="predicted"/>
<dbReference type="GO" id="GO:0003848">
    <property type="term" value="F:2-amino-4-hydroxy-6-hydroxymethyldihydropteridine diphosphokinase activity"/>
    <property type="evidence" value="ECO:0007669"/>
    <property type="project" value="UniProtKB-EC"/>
</dbReference>
<dbReference type="NCBIfam" id="TIGR01498">
    <property type="entry name" value="folK"/>
    <property type="match status" value="1"/>
</dbReference>
<dbReference type="Pfam" id="PF01288">
    <property type="entry name" value="HPPK"/>
    <property type="match status" value="1"/>
</dbReference>
<evidence type="ECO:0000256" key="1">
    <source>
        <dbReference type="ARBA" id="ARBA00000198"/>
    </source>
</evidence>
<feature type="domain" description="7,8-dihydro-6-hydroxymethylpterin-pyrophosphokinase" evidence="9">
    <location>
        <begin position="88"/>
        <end position="99"/>
    </location>
</feature>
<comment type="pathway">
    <text evidence="2">Cofactor biosynthesis; tetrahydrofolate biosynthesis; 2-amino-4-hydroxy-6-hydroxymethyl-7,8-dihydropteridine diphosphate from 7,8-dihydroneopterin triphosphate: step 4/4.</text>
</comment>
<dbReference type="OrthoDB" id="9808041at2"/>
<protein>
    <recommendedName>
        <fullName evidence="3">2-amino-4-hydroxy-6-hydroxymethyldihydropteridine diphosphokinase</fullName>
        <ecNumber evidence="3">2.7.6.3</ecNumber>
    </recommendedName>
</protein>
<evidence type="ECO:0000256" key="4">
    <source>
        <dbReference type="ARBA" id="ARBA00022679"/>
    </source>
</evidence>
<gene>
    <name evidence="10" type="primary">folK</name>
    <name evidence="10" type="ORF">NCTC11391_01402</name>
</gene>
<dbReference type="UniPathway" id="UPA00077">
    <property type="reaction ID" value="UER00155"/>
</dbReference>
<keyword evidence="7" id="KW-0067">ATP-binding</keyword>
<dbReference type="Proteomes" id="UP000254082">
    <property type="component" value="Unassembled WGS sequence"/>
</dbReference>
<dbReference type="InterPro" id="IPR035907">
    <property type="entry name" value="Hppk_sf"/>
</dbReference>
<sequence>MIDAFLGLGSNIGDRKAYLDQALERLAKLPQTSLLAVSSTYQTPAWGLTDQADFLNLVCHIETELPPLDLLRACQTIEDDLGRVRKEHWGPRTLDIDLLLYGQELVEEPDLTLPHPYIKERAFVLVPLLELDEKLLDPKTGQPYSQALVSLSQEGIEKISD</sequence>
<keyword evidence="4 10" id="KW-0808">Transferase</keyword>
<organism evidence="10 11">
    <name type="scientific">Streptococcus downei MFe28</name>
    <dbReference type="NCBI Taxonomy" id="764290"/>
    <lineage>
        <taxon>Bacteria</taxon>
        <taxon>Bacillati</taxon>
        <taxon>Bacillota</taxon>
        <taxon>Bacilli</taxon>
        <taxon>Lactobacillales</taxon>
        <taxon>Streptococcaceae</taxon>
        <taxon>Streptococcus</taxon>
    </lineage>
</organism>
<accession>A0A380JF97</accession>
<evidence type="ECO:0000256" key="2">
    <source>
        <dbReference type="ARBA" id="ARBA00005051"/>
    </source>
</evidence>
<dbReference type="GO" id="GO:0046654">
    <property type="term" value="P:tetrahydrofolate biosynthetic process"/>
    <property type="evidence" value="ECO:0007669"/>
    <property type="project" value="UniProtKB-UniPathway"/>
</dbReference>
<evidence type="ECO:0000256" key="5">
    <source>
        <dbReference type="ARBA" id="ARBA00022741"/>
    </source>
</evidence>
<dbReference type="EMBL" id="UHFA01000002">
    <property type="protein sequence ID" value="SUN36355.1"/>
    <property type="molecule type" value="Genomic_DNA"/>
</dbReference>
<keyword evidence="6 10" id="KW-0418">Kinase</keyword>
<dbReference type="CDD" id="cd00483">
    <property type="entry name" value="HPPK"/>
    <property type="match status" value="1"/>
</dbReference>
<evidence type="ECO:0000256" key="3">
    <source>
        <dbReference type="ARBA" id="ARBA00013253"/>
    </source>
</evidence>
<dbReference type="EC" id="2.7.6.3" evidence="3"/>
<dbReference type="PROSITE" id="PS00794">
    <property type="entry name" value="HPPK"/>
    <property type="match status" value="1"/>
</dbReference>
<keyword evidence="11" id="KW-1185">Reference proteome</keyword>